<accession>A0ABW3C372</accession>
<name>A0ABW3C372_SPHXN</name>
<evidence type="ECO:0000313" key="3">
    <source>
        <dbReference type="Proteomes" id="UP001597124"/>
    </source>
</evidence>
<feature type="transmembrane region" description="Helical" evidence="1">
    <location>
        <begin position="265"/>
        <end position="289"/>
    </location>
</feature>
<gene>
    <name evidence="2" type="ORF">ACFQ00_11280</name>
</gene>
<dbReference type="InterPro" id="IPR016833">
    <property type="entry name" value="Put_Na-Bile_cotransptr"/>
</dbReference>
<dbReference type="Proteomes" id="UP001597124">
    <property type="component" value="Unassembled WGS sequence"/>
</dbReference>
<evidence type="ECO:0000256" key="1">
    <source>
        <dbReference type="SAM" id="Phobius"/>
    </source>
</evidence>
<feature type="transmembrane region" description="Helical" evidence="1">
    <location>
        <begin position="230"/>
        <end position="253"/>
    </location>
</feature>
<reference evidence="3" key="1">
    <citation type="journal article" date="2019" name="Int. J. Syst. Evol. Microbiol.">
        <title>The Global Catalogue of Microorganisms (GCM) 10K type strain sequencing project: providing services to taxonomists for standard genome sequencing and annotation.</title>
        <authorList>
            <consortium name="The Broad Institute Genomics Platform"/>
            <consortium name="The Broad Institute Genome Sequencing Center for Infectious Disease"/>
            <person name="Wu L."/>
            <person name="Ma J."/>
        </authorList>
    </citation>
    <scope>NUCLEOTIDE SEQUENCE [LARGE SCALE GENOMIC DNA]</scope>
    <source>
        <strain evidence="3">CCUG 52537</strain>
    </source>
</reference>
<dbReference type="PANTHER" id="PTHR18640:SF5">
    <property type="entry name" value="SODIUM_BILE ACID COTRANSPORTER 7"/>
    <property type="match status" value="1"/>
</dbReference>
<keyword evidence="1" id="KW-0472">Membrane</keyword>
<dbReference type="InterPro" id="IPR038770">
    <property type="entry name" value="Na+/solute_symporter_sf"/>
</dbReference>
<sequence>MLVKLRPDGFTIALFTVVAIASVLPCRGEVADAFAIATRLAIMLLFFMHGAKLSREAIVRGAGAVKLHVSALSVTYIVFPLIALAIALAPDRIISADIKAGLMFLAVLPSTVQSSIAFTSIGHGNVAAAVCSASLSNIIGVFLTPLLAGLLIHAQGAGGEIDTVAAIRSVVVTLLIPFIVGHLSRPLIGRFVDRHKAFLSKLDRGSILLVVYTAFSAAVVDGLWSRVSGVDLATIAGLSVLLLAAVLLVSLALSRVLGMSRADEVALVFCGSTKSLASGVPIAAALFAAPLVGMLILPLMIYHQIQLIVCAVIARVYADHPEAVASAAE</sequence>
<comment type="caution">
    <text evidence="2">The sequence shown here is derived from an EMBL/GenBank/DDBJ whole genome shotgun (WGS) entry which is preliminary data.</text>
</comment>
<dbReference type="EMBL" id="JBHTIK010000005">
    <property type="protein sequence ID" value="MFD0848908.1"/>
    <property type="molecule type" value="Genomic_DNA"/>
</dbReference>
<feature type="transmembrane region" description="Helical" evidence="1">
    <location>
        <begin position="100"/>
        <end position="119"/>
    </location>
</feature>
<feature type="transmembrane region" description="Helical" evidence="1">
    <location>
        <begin position="205"/>
        <end position="224"/>
    </location>
</feature>
<feature type="transmembrane region" description="Helical" evidence="1">
    <location>
        <begin position="30"/>
        <end position="48"/>
    </location>
</feature>
<keyword evidence="3" id="KW-1185">Reference proteome</keyword>
<feature type="transmembrane region" description="Helical" evidence="1">
    <location>
        <begin position="164"/>
        <end position="184"/>
    </location>
</feature>
<proteinExistence type="predicted"/>
<feature type="transmembrane region" description="Helical" evidence="1">
    <location>
        <begin position="69"/>
        <end position="88"/>
    </location>
</feature>
<dbReference type="PANTHER" id="PTHR18640">
    <property type="entry name" value="SOLUTE CARRIER FAMILY 10 MEMBER 7"/>
    <property type="match status" value="1"/>
</dbReference>
<keyword evidence="1" id="KW-1133">Transmembrane helix</keyword>
<feature type="transmembrane region" description="Helical" evidence="1">
    <location>
        <begin position="7"/>
        <end position="24"/>
    </location>
</feature>
<feature type="transmembrane region" description="Helical" evidence="1">
    <location>
        <begin position="126"/>
        <end position="152"/>
    </location>
</feature>
<dbReference type="RefSeq" id="WP_381490496.1">
    <property type="nucleotide sequence ID" value="NZ_JBHTIK010000005.1"/>
</dbReference>
<protein>
    <submittedName>
        <fullName evidence="2">Bile acid:sodium symporter family protein</fullName>
    </submittedName>
</protein>
<organism evidence="2 3">
    <name type="scientific">Sphingosinicella xenopeptidilytica</name>
    <dbReference type="NCBI Taxonomy" id="364098"/>
    <lineage>
        <taxon>Bacteria</taxon>
        <taxon>Pseudomonadati</taxon>
        <taxon>Pseudomonadota</taxon>
        <taxon>Alphaproteobacteria</taxon>
        <taxon>Sphingomonadales</taxon>
        <taxon>Sphingosinicellaceae</taxon>
        <taxon>Sphingosinicella</taxon>
    </lineage>
</organism>
<dbReference type="PIRSF" id="PIRSF026166">
    <property type="entry name" value="UCP026166"/>
    <property type="match status" value="1"/>
</dbReference>
<dbReference type="Gene3D" id="1.20.1530.20">
    <property type="match status" value="1"/>
</dbReference>
<dbReference type="Pfam" id="PF13593">
    <property type="entry name" value="SBF_like"/>
    <property type="match status" value="1"/>
</dbReference>
<evidence type="ECO:0000313" key="2">
    <source>
        <dbReference type="EMBL" id="MFD0848908.1"/>
    </source>
</evidence>
<keyword evidence="1" id="KW-0812">Transmembrane</keyword>